<dbReference type="OrthoDB" id="2134133at2759"/>
<feature type="non-terminal residue" evidence="4">
    <location>
        <position position="1"/>
    </location>
</feature>
<gene>
    <name evidence="4" type="primary">Fam149b1</name>
    <name evidence="4" type="ORF">BRALEP_R06523</name>
</gene>
<organism evidence="4 5">
    <name type="scientific">Brachypteracias leptosomus</name>
    <name type="common">short-legged ground-roller</name>
    <dbReference type="NCBI Taxonomy" id="135165"/>
    <lineage>
        <taxon>Eukaryota</taxon>
        <taxon>Metazoa</taxon>
        <taxon>Chordata</taxon>
        <taxon>Craniata</taxon>
        <taxon>Vertebrata</taxon>
        <taxon>Euteleostomi</taxon>
        <taxon>Archelosauria</taxon>
        <taxon>Archosauria</taxon>
        <taxon>Dinosauria</taxon>
        <taxon>Saurischia</taxon>
        <taxon>Theropoda</taxon>
        <taxon>Coelurosauria</taxon>
        <taxon>Aves</taxon>
        <taxon>Neognathae</taxon>
        <taxon>Neoaves</taxon>
        <taxon>Telluraves</taxon>
        <taxon>Coraciimorphae</taxon>
        <taxon>Coraciiformes</taxon>
        <taxon>Brachypteraciidae</taxon>
        <taxon>Brachypteracias</taxon>
    </lineage>
</organism>
<evidence type="ECO:0000313" key="4">
    <source>
        <dbReference type="EMBL" id="NXS55194.1"/>
    </source>
</evidence>
<evidence type="ECO:0000259" key="3">
    <source>
        <dbReference type="Pfam" id="PF12516"/>
    </source>
</evidence>
<accession>A0A7L2VAT0</accession>
<dbReference type="AlphaFoldDB" id="A0A7L2VAT0"/>
<evidence type="ECO:0000256" key="2">
    <source>
        <dbReference type="SAM" id="MobiDB-lite"/>
    </source>
</evidence>
<feature type="compositionally biased region" description="Polar residues" evidence="2">
    <location>
        <begin position="349"/>
        <end position="360"/>
    </location>
</feature>
<dbReference type="PANTHER" id="PTHR31997:SF0">
    <property type="entry name" value="PRIMARY CILIUM ASSEMBLY PROTEIN FAM149B1"/>
    <property type="match status" value="1"/>
</dbReference>
<sequence>STKDSSVFSWGYDEFDKAATQQVEQIFRQIDELLYEQKENMHVEGLQEECQQWTANFPHLRVVGKQIVIPTDEGYGWYSSSPSGSLGSSDVSSPQEKDSNEFSVFGKKVPLSVTPIHKKADHSKFPTLCSPESESEDGVIVSEGIMEEYLAFDCRDVEEELHERKMGLSSGRRKLGFPPISPYSCMKDSVLTFVFDDLWSEVLGCMEELICRHWEGSASDDEKNITVATIRADAGSPLPFDPLPALLPRVPQPKMPLVTSNLVSIFSHLVYSSSVSQHNLNGLMVIRGIQLQQRNLPIMEKMLNLDDKRPGSGSILSTRVWPNRPLELSTSSLSRSMRRRNQPPRTLHPINTSHSCTGTPGSVDDVFRGTRFLTAHEQLTSPSSLLLSRNNLLPPITSTNVAEQTSNTGSQRQTKSRGNSSRAHSVTTHEDTHQQLQEQLVLPDPFSRPNTTNTFLVKHSKLHQII</sequence>
<dbReference type="Proteomes" id="UP000520535">
    <property type="component" value="Unassembled WGS sequence"/>
</dbReference>
<name>A0A7L2VAT0_9AVES</name>
<evidence type="ECO:0000256" key="1">
    <source>
        <dbReference type="ARBA" id="ARBA00008309"/>
    </source>
</evidence>
<dbReference type="Pfam" id="PF12516">
    <property type="entry name" value="DUF3719"/>
    <property type="match status" value="1"/>
</dbReference>
<feature type="region of interest" description="Disordered" evidence="2">
    <location>
        <begin position="400"/>
        <end position="435"/>
    </location>
</feature>
<dbReference type="EMBL" id="VYZX01010477">
    <property type="protein sequence ID" value="NXS55194.1"/>
    <property type="molecule type" value="Genomic_DNA"/>
</dbReference>
<dbReference type="InterPro" id="IPR039630">
    <property type="entry name" value="FAM149"/>
</dbReference>
<comment type="similarity">
    <text evidence="1">Belongs to the FAM149 family.</text>
</comment>
<dbReference type="GO" id="GO:0060271">
    <property type="term" value="P:cilium assembly"/>
    <property type="evidence" value="ECO:0007669"/>
    <property type="project" value="TreeGrafter"/>
</dbReference>
<feature type="non-terminal residue" evidence="4">
    <location>
        <position position="466"/>
    </location>
</feature>
<feature type="domain" description="DUF3719" evidence="3">
    <location>
        <begin position="33"/>
        <end position="95"/>
    </location>
</feature>
<dbReference type="PANTHER" id="PTHR31997">
    <property type="entry name" value="AGAP003710-PA"/>
    <property type="match status" value="1"/>
</dbReference>
<dbReference type="InterPro" id="IPR022194">
    <property type="entry name" value="DUF3719"/>
</dbReference>
<comment type="caution">
    <text evidence="4">The sequence shown here is derived from an EMBL/GenBank/DDBJ whole genome shotgun (WGS) entry which is preliminary data.</text>
</comment>
<evidence type="ECO:0000313" key="5">
    <source>
        <dbReference type="Proteomes" id="UP000520535"/>
    </source>
</evidence>
<protein>
    <submittedName>
        <fullName evidence="4">F149B protein</fullName>
    </submittedName>
</protein>
<feature type="region of interest" description="Disordered" evidence="2">
    <location>
        <begin position="331"/>
        <end position="362"/>
    </location>
</feature>
<proteinExistence type="inferred from homology"/>
<dbReference type="GO" id="GO:0061512">
    <property type="term" value="P:protein localization to cilium"/>
    <property type="evidence" value="ECO:0007669"/>
    <property type="project" value="TreeGrafter"/>
</dbReference>
<keyword evidence="5" id="KW-1185">Reference proteome</keyword>
<reference evidence="4 5" key="1">
    <citation type="submission" date="2019-09" db="EMBL/GenBank/DDBJ databases">
        <title>Bird 10,000 Genomes (B10K) Project - Family phase.</title>
        <authorList>
            <person name="Zhang G."/>
        </authorList>
    </citation>
    <scope>NUCLEOTIDE SEQUENCE [LARGE SCALE GENOMIC DNA]</scope>
    <source>
        <strain evidence="4">B10K-DU-012-52</strain>
    </source>
</reference>
<feature type="compositionally biased region" description="Polar residues" evidence="2">
    <location>
        <begin position="400"/>
        <end position="426"/>
    </location>
</feature>